<accession>A0A7L5BGT0</accession>
<dbReference type="RefSeq" id="WP_164056295.1">
    <property type="nucleotide sequence ID" value="NZ_CP048632.1"/>
</dbReference>
<evidence type="ECO:0000313" key="1">
    <source>
        <dbReference type="EMBL" id="QIB38117.1"/>
    </source>
</evidence>
<gene>
    <name evidence="1" type="ORF">G3A56_09050</name>
</gene>
<dbReference type="Proteomes" id="UP000464865">
    <property type="component" value="Chromosome M15-11"/>
</dbReference>
<dbReference type="KEGG" id="roy:G3A56_09050"/>
<sequence>MPYAFEGGICTDPVEGAIEITEAQYSEALAAIDDGKAVTIAGGFGIVTPIPPEEGGSANTDALTMPITRRQLRLTLVRNGIALASVETAIAAMPDGLAKEEAQIEWADASTFSRNHPTLLLIAAALGLTEAQVDAMWREAVTA</sequence>
<reference evidence="1 2" key="1">
    <citation type="submission" date="2020-02" db="EMBL/GenBank/DDBJ databases">
        <title>Plant-Promoting Endophytic Bacterium Rhizobium oryzihabitans sp. nov., Isolated from the Root of Rice.</title>
        <authorList>
            <person name="zhao J."/>
            <person name="Zhang G."/>
        </authorList>
    </citation>
    <scope>NUCLEOTIDE SEQUENCE [LARGE SCALE GENOMIC DNA]</scope>
    <source>
        <strain evidence="1 2">M15</strain>
    </source>
</reference>
<proteinExistence type="predicted"/>
<evidence type="ECO:0000313" key="2">
    <source>
        <dbReference type="Proteomes" id="UP000464865"/>
    </source>
</evidence>
<dbReference type="EMBL" id="CP048632">
    <property type="protein sequence ID" value="QIB38117.1"/>
    <property type="molecule type" value="Genomic_DNA"/>
</dbReference>
<keyword evidence="2" id="KW-1185">Reference proteome</keyword>
<protein>
    <submittedName>
        <fullName evidence="1">Uncharacterized protein</fullName>
    </submittedName>
</protein>
<dbReference type="AlphaFoldDB" id="A0A7L5BGT0"/>
<name>A0A7L5BGT0_9HYPH</name>
<organism evidence="1 2">
    <name type="scientific">Rhizobium oryzihabitans</name>
    <dbReference type="NCBI Taxonomy" id="2267833"/>
    <lineage>
        <taxon>Bacteria</taxon>
        <taxon>Pseudomonadati</taxon>
        <taxon>Pseudomonadota</taxon>
        <taxon>Alphaproteobacteria</taxon>
        <taxon>Hyphomicrobiales</taxon>
        <taxon>Rhizobiaceae</taxon>
        <taxon>Rhizobium/Agrobacterium group</taxon>
        <taxon>Rhizobium</taxon>
    </lineage>
</organism>